<dbReference type="GO" id="GO:0005829">
    <property type="term" value="C:cytosol"/>
    <property type="evidence" value="ECO:0007669"/>
    <property type="project" value="TreeGrafter"/>
</dbReference>
<dbReference type="Pfam" id="PF07971">
    <property type="entry name" value="Glyco_hydro_92"/>
    <property type="match status" value="1"/>
</dbReference>
<accession>A0AAI8YW55</accession>
<reference evidence="5" key="1">
    <citation type="submission" date="2023-11" db="EMBL/GenBank/DDBJ databases">
        <authorList>
            <person name="Alioto T."/>
            <person name="Alioto T."/>
            <person name="Gomez Garrido J."/>
        </authorList>
    </citation>
    <scope>NUCLEOTIDE SEQUENCE</scope>
</reference>
<dbReference type="GO" id="GO:0000224">
    <property type="term" value="F:peptide-N4-(N-acetyl-beta-glucosaminyl)asparagine amidase activity"/>
    <property type="evidence" value="ECO:0007669"/>
    <property type="project" value="TreeGrafter"/>
</dbReference>
<protein>
    <submittedName>
        <fullName evidence="5">Glycosyl hydrolase family 92-domain-containing</fullName>
    </submittedName>
</protein>
<keyword evidence="2" id="KW-0732">Signal</keyword>
<keyword evidence="6" id="KW-1185">Reference proteome</keyword>
<dbReference type="InterPro" id="IPR012939">
    <property type="entry name" value="Glyco_hydro_92"/>
</dbReference>
<dbReference type="InterPro" id="IPR014718">
    <property type="entry name" value="GH-type_carb-bd"/>
</dbReference>
<feature type="signal peptide" evidence="2">
    <location>
        <begin position="1"/>
        <end position="21"/>
    </location>
</feature>
<dbReference type="EMBL" id="CAVMBE010000014">
    <property type="protein sequence ID" value="CAK3940366.1"/>
    <property type="molecule type" value="Genomic_DNA"/>
</dbReference>
<feature type="domain" description="Glycosyl hydrolase family 92 N-terminal" evidence="4">
    <location>
        <begin position="33"/>
        <end position="276"/>
    </location>
</feature>
<dbReference type="GO" id="GO:0005634">
    <property type="term" value="C:nucleus"/>
    <property type="evidence" value="ECO:0007669"/>
    <property type="project" value="TreeGrafter"/>
</dbReference>
<dbReference type="PANTHER" id="PTHR12143:SF42">
    <property type="entry name" value="PUTATIVE SUBFAMILY (AFU_ORTHOLOGUE AFUA_6G13760)-RELATED"/>
    <property type="match status" value="1"/>
</dbReference>
<evidence type="ECO:0000256" key="2">
    <source>
        <dbReference type="SAM" id="SignalP"/>
    </source>
</evidence>
<dbReference type="Pfam" id="PF17678">
    <property type="entry name" value="Glyco_hydro_92N"/>
    <property type="match status" value="1"/>
</dbReference>
<dbReference type="GO" id="GO:0005975">
    <property type="term" value="P:carbohydrate metabolic process"/>
    <property type="evidence" value="ECO:0007669"/>
    <property type="project" value="InterPro"/>
</dbReference>
<dbReference type="NCBIfam" id="TIGR01180">
    <property type="entry name" value="aman2_put"/>
    <property type="match status" value="1"/>
</dbReference>
<dbReference type="FunFam" id="1.20.1050.60:FF:000002">
    <property type="entry name" value="Glycosyl hydrolase family 92"/>
    <property type="match status" value="1"/>
</dbReference>
<dbReference type="FunFam" id="2.70.98.10:FF:000010">
    <property type="entry name" value="Alpha-1,2-mannosidase family protein"/>
    <property type="match status" value="1"/>
</dbReference>
<evidence type="ECO:0000259" key="4">
    <source>
        <dbReference type="Pfam" id="PF17678"/>
    </source>
</evidence>
<feature type="domain" description="Glycosyl hydrolase family 92" evidence="3">
    <location>
        <begin position="282"/>
        <end position="763"/>
    </location>
</feature>
<dbReference type="InterPro" id="IPR050883">
    <property type="entry name" value="PNGase"/>
</dbReference>
<sequence length="790" mass="87022">MAATPVSAAAVLLSLLPSCLAQSDTATANYNLIDPFIGSVNGGNVFVGATLPFGMAKAVADVSGQNTAGWSYDFSNVTGFSAQHDAGTGGQPSQGQFPISVQPSCAGDVLDGCHYGSKYERAVDYRNGTPKAQPGYFSLGLNNGVNVEMTTAQHTALYNFHIGPNGSSPLFLLDLTDLQDSRQNASITVDPQTGRMKGNGTFLPSFGVGSYQSYFCVDFNGASVRDTGVWVNSRGGTEPKELFVNRGYSLFYIQAGGLVRFHDPSNGIVQARMGVSFLSTEQACQSAEQEIPDWDFARVKTDAQNAWKESIRNISIQPGGASEALQKTFFSGVYRTMISPQNYTGENPLWTSSEPYFDSFYCIWDSFRTTFPFLTITQPEALSQMIRSLIDTQVHLGWLPDCRMQLSKGYTQGGSNADVVLGDGYLKKVPGVDWKAAYKAVVNDAENEPFDWGVEGRGGLQSWKQVGYVPVNDYDYLGFGPDFHSISRTLEYAYDDFTIALMARDLGEESDYEKYLERSANWLNIYKADQTSSWPNGTATGNFTGFFQPRYFNGTWRYQNPIECSPLDTIFCSYSSNPRETFESSIWEYQFYVPQDEARLVRTLGGPETFVRRLDYLHSSGLLDIGNEPSELTCFQYHYAGRPGRSAYRIHTYIPSSFNDSISGLAGNDDSGASGSFLAFAMSGLFPVAGQDVYLILPPYFESVSYTSPLTGNVATIKNVNFDPSYTNIYIQSAKLNGQAYSKNWIGHAFFLEGGVLELTLGDRESEWGTREEDLPPSLSPHGEEYHMVL</sequence>
<dbReference type="Gene3D" id="3.30.2080.10">
    <property type="entry name" value="GH92 mannosidase domain"/>
    <property type="match status" value="1"/>
</dbReference>
<feature type="region of interest" description="Disordered" evidence="1">
    <location>
        <begin position="768"/>
        <end position="790"/>
    </location>
</feature>
<proteinExistence type="predicted"/>
<dbReference type="FunFam" id="3.30.2080.10:FF:000001">
    <property type="entry name" value="Alpha-1,2-mannosidase subfamily"/>
    <property type="match status" value="1"/>
</dbReference>
<evidence type="ECO:0000313" key="6">
    <source>
        <dbReference type="Proteomes" id="UP001296104"/>
    </source>
</evidence>
<dbReference type="GO" id="GO:0006516">
    <property type="term" value="P:glycoprotein catabolic process"/>
    <property type="evidence" value="ECO:0007669"/>
    <property type="project" value="TreeGrafter"/>
</dbReference>
<dbReference type="InterPro" id="IPR041371">
    <property type="entry name" value="GH92_N"/>
</dbReference>
<feature type="chain" id="PRO_5042562604" evidence="2">
    <location>
        <begin position="22"/>
        <end position="790"/>
    </location>
</feature>
<evidence type="ECO:0000259" key="3">
    <source>
        <dbReference type="Pfam" id="PF07971"/>
    </source>
</evidence>
<gene>
    <name evidence="5" type="ORF">LECACI_7A003091</name>
</gene>
<evidence type="ECO:0000313" key="5">
    <source>
        <dbReference type="EMBL" id="CAK3940366.1"/>
    </source>
</evidence>
<dbReference type="Gene3D" id="1.20.1610.10">
    <property type="entry name" value="alpha-1,2-mannosidases domains"/>
    <property type="match status" value="1"/>
</dbReference>
<name>A0AAI8YW55_9PEZI</name>
<dbReference type="InterPro" id="IPR008928">
    <property type="entry name" value="6-hairpin_glycosidase_sf"/>
</dbReference>
<evidence type="ECO:0000256" key="1">
    <source>
        <dbReference type="SAM" id="MobiDB-lite"/>
    </source>
</evidence>
<organism evidence="5 6">
    <name type="scientific">Lecanosticta acicola</name>
    <dbReference type="NCBI Taxonomy" id="111012"/>
    <lineage>
        <taxon>Eukaryota</taxon>
        <taxon>Fungi</taxon>
        <taxon>Dikarya</taxon>
        <taxon>Ascomycota</taxon>
        <taxon>Pezizomycotina</taxon>
        <taxon>Dothideomycetes</taxon>
        <taxon>Dothideomycetidae</taxon>
        <taxon>Mycosphaerellales</taxon>
        <taxon>Mycosphaerellaceae</taxon>
        <taxon>Lecanosticta</taxon>
    </lineage>
</organism>
<dbReference type="Proteomes" id="UP001296104">
    <property type="component" value="Unassembled WGS sequence"/>
</dbReference>
<dbReference type="Gene3D" id="1.20.1050.60">
    <property type="entry name" value="alpha-1,2-mannosidase"/>
    <property type="match status" value="1"/>
</dbReference>
<dbReference type="PANTHER" id="PTHR12143">
    <property type="entry name" value="PEPTIDE N-GLYCANASE PNGASE -RELATED"/>
    <property type="match status" value="1"/>
</dbReference>
<keyword evidence="5" id="KW-0378">Hydrolase</keyword>
<dbReference type="FunFam" id="1.20.1610.10:FF:000002">
    <property type="entry name" value="Alpha-1,2-mannosidase family protein"/>
    <property type="match status" value="1"/>
</dbReference>
<comment type="caution">
    <text evidence="5">The sequence shown here is derived from an EMBL/GenBank/DDBJ whole genome shotgun (WGS) entry which is preliminary data.</text>
</comment>
<dbReference type="GO" id="GO:0030246">
    <property type="term" value="F:carbohydrate binding"/>
    <property type="evidence" value="ECO:0007669"/>
    <property type="project" value="InterPro"/>
</dbReference>
<dbReference type="AlphaFoldDB" id="A0AAI8YW55"/>
<dbReference type="InterPro" id="IPR005887">
    <property type="entry name" value="GH92_a_mannosidase_put"/>
</dbReference>
<dbReference type="SUPFAM" id="SSF48208">
    <property type="entry name" value="Six-hairpin glycosidases"/>
    <property type="match status" value="1"/>
</dbReference>
<dbReference type="Gene3D" id="2.70.98.10">
    <property type="match status" value="1"/>
</dbReference>